<evidence type="ECO:0000313" key="6">
    <source>
        <dbReference type="Ensembl" id="ENSCCRP00000170237.1"/>
    </source>
</evidence>
<feature type="domain" description="Carboxylesterase type B" evidence="5">
    <location>
        <begin position="171"/>
        <end position="286"/>
    </location>
</feature>
<reference evidence="6" key="2">
    <citation type="submission" date="2025-09" db="UniProtKB">
        <authorList>
            <consortium name="Ensembl"/>
        </authorList>
    </citation>
    <scope>IDENTIFICATION</scope>
</reference>
<evidence type="ECO:0000256" key="2">
    <source>
        <dbReference type="ARBA" id="ARBA00022525"/>
    </source>
</evidence>
<dbReference type="GO" id="GO:0005615">
    <property type="term" value="C:extracellular space"/>
    <property type="evidence" value="ECO:0007669"/>
    <property type="project" value="TreeGrafter"/>
</dbReference>
<dbReference type="GeneTree" id="ENSGT00940000159300"/>
<evidence type="ECO:0000256" key="4">
    <source>
        <dbReference type="ARBA" id="ARBA00023180"/>
    </source>
</evidence>
<proteinExistence type="predicted"/>
<dbReference type="Pfam" id="PF00135">
    <property type="entry name" value="COesterase"/>
    <property type="match status" value="2"/>
</dbReference>
<dbReference type="InterPro" id="IPR029058">
    <property type="entry name" value="AB_hydrolase_fold"/>
</dbReference>
<dbReference type="PANTHER" id="PTHR14093:SF19">
    <property type="entry name" value="THYROGLOBULIN"/>
    <property type="match status" value="1"/>
</dbReference>
<feature type="domain" description="Carboxylesterase type B" evidence="5">
    <location>
        <begin position="298"/>
        <end position="480"/>
    </location>
</feature>
<comment type="subcellular location">
    <subcellularLocation>
        <location evidence="1">Secreted</location>
    </subcellularLocation>
</comment>
<reference evidence="6" key="1">
    <citation type="submission" date="2025-08" db="UniProtKB">
        <authorList>
            <consortium name="Ensembl"/>
        </authorList>
    </citation>
    <scope>IDENTIFICATION</scope>
</reference>
<evidence type="ECO:0000259" key="5">
    <source>
        <dbReference type="Pfam" id="PF00135"/>
    </source>
</evidence>
<dbReference type="PANTHER" id="PTHR14093">
    <property type="entry name" value="HLA CLASS II GAMMA CHAIN"/>
    <property type="match status" value="1"/>
</dbReference>
<evidence type="ECO:0000313" key="7">
    <source>
        <dbReference type="Proteomes" id="UP001108240"/>
    </source>
</evidence>
<name>A0A9J8CJN4_CYPCA</name>
<dbReference type="SUPFAM" id="SSF53474">
    <property type="entry name" value="alpha/beta-Hydrolases"/>
    <property type="match status" value="1"/>
</dbReference>
<dbReference type="Ensembl" id="ENSCCRT00000156043.1">
    <property type="protein sequence ID" value="ENSCCRP00000170237.1"/>
    <property type="gene ID" value="ENSCCRG00000060741.1"/>
</dbReference>
<evidence type="ECO:0000256" key="3">
    <source>
        <dbReference type="ARBA" id="ARBA00022729"/>
    </source>
</evidence>
<sequence length="594" mass="65896">MFKIQEYLVQKNLYTQTSLKSHSLFTQNTCDVPNLKNLTTHSWSLLCFCIGSDVLCLTLNSLGIQTCGQNDSTNWRIQDCSSSKMQTEACPFSWYEKPRISEMHVPFRTFPVQVSIDSRDSAMRCVMYPDTHTCLPSTSGPRCFLVIKELAQSVYIRTGRSLKQYILQFIQNSKRVTYFLCVPYARPPIGELRFSLPQPADWTGTWNAAFSQSSCLQPGDPTDSTSSEDCLYLNVFFASSVGKNAPVLVFFHNSGSGVLNGSYLAAVGNMTVVTASFRVAAFGFRYLSSGTQTHTYRNGADIASLHLISSSASASSLIRCALLMVRTELCVPAAPVVMSTAKAQAQTASLARELARLASDTSQLLTCLRSKLAQSINAAQTKLAVSGPLQAWSPVVDGTVVWEKPSVALRSGHFNKVELLLGSSIEAGLISRAKNIEKNFEQLRGRTDSKTAFHAALYNVFSRALENATRLCYDILNENDKIRKKFKPHFKPTLLILHSSIHLSSAFHCHPNQPLAASRTSFSKFLPPWHQFMSHPGGRGYKQLPQCSFWSQYVPALITSTDWKITEGFSPVKNDYKSLKCCALGNTCRPDFDF</sequence>
<dbReference type="InterPro" id="IPR002018">
    <property type="entry name" value="CarbesteraseB"/>
</dbReference>
<dbReference type="GO" id="GO:0006590">
    <property type="term" value="P:thyroid hormone generation"/>
    <property type="evidence" value="ECO:0007669"/>
    <property type="project" value="TreeGrafter"/>
</dbReference>
<keyword evidence="4" id="KW-0325">Glycoprotein</keyword>
<accession>A0A9J8CJN4</accession>
<evidence type="ECO:0000256" key="1">
    <source>
        <dbReference type="ARBA" id="ARBA00004613"/>
    </source>
</evidence>
<dbReference type="InterPro" id="IPR052001">
    <property type="entry name" value="MHC-II_Gamma/Thyroglobulin"/>
</dbReference>
<keyword evidence="3" id="KW-0732">Signal</keyword>
<keyword evidence="7" id="KW-1185">Reference proteome</keyword>
<dbReference type="Gene3D" id="3.40.50.1820">
    <property type="entry name" value="alpha/beta hydrolase"/>
    <property type="match status" value="2"/>
</dbReference>
<protein>
    <recommendedName>
        <fullName evidence="5">Carboxylesterase type B domain-containing protein</fullName>
    </recommendedName>
</protein>
<organism evidence="6 7">
    <name type="scientific">Cyprinus carpio carpio</name>
    <dbReference type="NCBI Taxonomy" id="630221"/>
    <lineage>
        <taxon>Eukaryota</taxon>
        <taxon>Metazoa</taxon>
        <taxon>Chordata</taxon>
        <taxon>Craniata</taxon>
        <taxon>Vertebrata</taxon>
        <taxon>Euteleostomi</taxon>
        <taxon>Actinopterygii</taxon>
        <taxon>Neopterygii</taxon>
        <taxon>Teleostei</taxon>
        <taxon>Ostariophysi</taxon>
        <taxon>Cypriniformes</taxon>
        <taxon>Cyprinidae</taxon>
        <taxon>Cyprininae</taxon>
        <taxon>Cyprinus</taxon>
    </lineage>
</organism>
<dbReference type="Proteomes" id="UP001108240">
    <property type="component" value="Unplaced"/>
</dbReference>
<dbReference type="AlphaFoldDB" id="A0A9J8CJN4"/>
<keyword evidence="2" id="KW-0964">Secreted</keyword>